<reference evidence="1" key="1">
    <citation type="submission" date="2021-08" db="EMBL/GenBank/DDBJ databases">
        <title>The first chromosome-level gecko genome reveals the dynamic sex chromosomes of Neotropical dwarf geckos (Sphaerodactylidae: Sphaerodactylus).</title>
        <authorList>
            <person name="Pinto B.J."/>
            <person name="Keating S.E."/>
            <person name="Gamble T."/>
        </authorList>
    </citation>
    <scope>NUCLEOTIDE SEQUENCE</scope>
    <source>
        <strain evidence="1">TG3544</strain>
    </source>
</reference>
<comment type="caution">
    <text evidence="1">The sequence shown here is derived from an EMBL/GenBank/DDBJ whole genome shotgun (WGS) entry which is preliminary data.</text>
</comment>
<gene>
    <name evidence="1" type="ORF">K3G42_004757</name>
</gene>
<protein>
    <submittedName>
        <fullName evidence="1">Uncharacterized protein</fullName>
    </submittedName>
</protein>
<proteinExistence type="predicted"/>
<keyword evidence="2" id="KW-1185">Reference proteome</keyword>
<dbReference type="Proteomes" id="UP000827872">
    <property type="component" value="Linkage Group LG14"/>
</dbReference>
<dbReference type="EMBL" id="CM037627">
    <property type="protein sequence ID" value="KAH7989231.1"/>
    <property type="molecule type" value="Genomic_DNA"/>
</dbReference>
<evidence type="ECO:0000313" key="1">
    <source>
        <dbReference type="EMBL" id="KAH7989231.1"/>
    </source>
</evidence>
<evidence type="ECO:0000313" key="2">
    <source>
        <dbReference type="Proteomes" id="UP000827872"/>
    </source>
</evidence>
<name>A0ACB8EA34_9SAUR</name>
<accession>A0ACB8EA34</accession>
<organism evidence="1 2">
    <name type="scientific">Sphaerodactylus townsendi</name>
    <dbReference type="NCBI Taxonomy" id="933632"/>
    <lineage>
        <taxon>Eukaryota</taxon>
        <taxon>Metazoa</taxon>
        <taxon>Chordata</taxon>
        <taxon>Craniata</taxon>
        <taxon>Vertebrata</taxon>
        <taxon>Euteleostomi</taxon>
        <taxon>Lepidosauria</taxon>
        <taxon>Squamata</taxon>
        <taxon>Bifurcata</taxon>
        <taxon>Gekkota</taxon>
        <taxon>Sphaerodactylidae</taxon>
        <taxon>Sphaerodactylus</taxon>
    </lineage>
</organism>
<sequence>MAACGRVRAGSRGPGPFLTLLLLALGPARAEQGVGAVAGGGGGGFLGAPLQQQQAAGLGAQQPPQPALVGGVGRPPRSGASPGGGWKLADEPACREDVTRVCPKHSWANNLAVLECLQDVRELMLDI</sequence>